<dbReference type="SUPFAM" id="SSF47831">
    <property type="entry name" value="Enzyme I of the PEP:sugar phosphotransferase system HPr-binding (sub)domain"/>
    <property type="match status" value="1"/>
</dbReference>
<dbReference type="InterPro" id="IPR036637">
    <property type="entry name" value="Phosphohistidine_dom_sf"/>
</dbReference>
<dbReference type="SUPFAM" id="SSF52009">
    <property type="entry name" value="Phosphohistidine domain"/>
    <property type="match status" value="1"/>
</dbReference>
<feature type="domain" description="Phosphotransferase system enzyme I N-terminal" evidence="21">
    <location>
        <begin position="7"/>
        <end position="128"/>
    </location>
</feature>
<keyword evidence="13 17" id="KW-0479">Metal-binding</keyword>
<comment type="catalytic activity">
    <reaction evidence="1 17">
        <text>L-histidyl-[protein] + phosphoenolpyruvate = N(pros)-phospho-L-histidyl-[protein] + pyruvate</text>
        <dbReference type="Rhea" id="RHEA:23880"/>
        <dbReference type="Rhea" id="RHEA-COMP:9745"/>
        <dbReference type="Rhea" id="RHEA-COMP:9746"/>
        <dbReference type="ChEBI" id="CHEBI:15361"/>
        <dbReference type="ChEBI" id="CHEBI:29979"/>
        <dbReference type="ChEBI" id="CHEBI:58702"/>
        <dbReference type="ChEBI" id="CHEBI:64837"/>
        <dbReference type="EC" id="2.7.3.9"/>
    </reaction>
</comment>
<evidence type="ECO:0000256" key="13">
    <source>
        <dbReference type="ARBA" id="ARBA00022723"/>
    </source>
</evidence>
<dbReference type="PIRSF" id="PIRSF000732">
    <property type="entry name" value="PTS_enzyme_I"/>
    <property type="match status" value="1"/>
</dbReference>
<dbReference type="InterPro" id="IPR015813">
    <property type="entry name" value="Pyrv/PenolPyrv_kinase-like_dom"/>
</dbReference>
<dbReference type="Pfam" id="PF05524">
    <property type="entry name" value="PEP-utilisers_N"/>
    <property type="match status" value="1"/>
</dbReference>
<keyword evidence="23" id="KW-1185">Reference proteome</keyword>
<evidence type="ECO:0000256" key="11">
    <source>
        <dbReference type="ARBA" id="ARBA00022679"/>
    </source>
</evidence>
<evidence type="ECO:0000256" key="14">
    <source>
        <dbReference type="ARBA" id="ARBA00022777"/>
    </source>
</evidence>
<dbReference type="Gene3D" id="3.20.20.60">
    <property type="entry name" value="Phosphoenolpyruvate-binding domains"/>
    <property type="match status" value="1"/>
</dbReference>
<name>A0ABX1L4W9_9LACO</name>
<dbReference type="Proteomes" id="UP000707477">
    <property type="component" value="Unassembled WGS sequence"/>
</dbReference>
<dbReference type="InterPro" id="IPR040442">
    <property type="entry name" value="Pyrv_kinase-like_dom_sf"/>
</dbReference>
<dbReference type="Gene3D" id="3.50.30.10">
    <property type="entry name" value="Phosphohistidine domain"/>
    <property type="match status" value="1"/>
</dbReference>
<comment type="cofactor">
    <cofactor evidence="2 17">
        <name>Mg(2+)</name>
        <dbReference type="ChEBI" id="CHEBI:18420"/>
    </cofactor>
</comment>
<dbReference type="EMBL" id="JAAVSD010000003">
    <property type="protein sequence ID" value="NLR28927.1"/>
    <property type="molecule type" value="Genomic_DNA"/>
</dbReference>
<reference evidence="22 23" key="1">
    <citation type="submission" date="2020-03" db="EMBL/GenBank/DDBJ databases">
        <authorList>
            <person name="Zhang Z."/>
            <person name="Guo Z."/>
            <person name="Hou Q."/>
            <person name="Shen X."/>
        </authorList>
    </citation>
    <scope>NUCLEOTIDE SEQUENCE [LARGE SCALE GENOMIC DNA]</scope>
    <source>
        <strain evidence="22 23">HBUAS51329</strain>
    </source>
</reference>
<dbReference type="PROSITE" id="PS00742">
    <property type="entry name" value="PEP_ENZYMES_2"/>
    <property type="match status" value="1"/>
</dbReference>
<evidence type="ECO:0000259" key="21">
    <source>
        <dbReference type="Pfam" id="PF05524"/>
    </source>
</evidence>
<evidence type="ECO:0000256" key="1">
    <source>
        <dbReference type="ARBA" id="ARBA00000683"/>
    </source>
</evidence>
<evidence type="ECO:0000256" key="10">
    <source>
        <dbReference type="ARBA" id="ARBA00022597"/>
    </source>
</evidence>
<dbReference type="InterPro" id="IPR018274">
    <property type="entry name" value="PEP_util_AS"/>
</dbReference>
<dbReference type="RefSeq" id="WP_168849274.1">
    <property type="nucleotide sequence ID" value="NZ_JAAVSD010000003.1"/>
</dbReference>
<dbReference type="InterPro" id="IPR006318">
    <property type="entry name" value="PTS_EI-like"/>
</dbReference>
<comment type="similarity">
    <text evidence="5 17">Belongs to the PEP-utilizing enzyme family.</text>
</comment>
<evidence type="ECO:0000256" key="4">
    <source>
        <dbReference type="ARBA" id="ARBA00004496"/>
    </source>
</evidence>
<evidence type="ECO:0000256" key="12">
    <source>
        <dbReference type="ARBA" id="ARBA00022683"/>
    </source>
</evidence>
<dbReference type="EC" id="2.7.3.9" evidence="6 17"/>
<dbReference type="NCBIfam" id="TIGR01417">
    <property type="entry name" value="PTS_I_fam"/>
    <property type="match status" value="1"/>
</dbReference>
<evidence type="ECO:0000313" key="22">
    <source>
        <dbReference type="EMBL" id="NLR28927.1"/>
    </source>
</evidence>
<keyword evidence="9 17" id="KW-0963">Cytoplasm</keyword>
<evidence type="ECO:0000256" key="3">
    <source>
        <dbReference type="ARBA" id="ARBA00002728"/>
    </source>
</evidence>
<dbReference type="PANTHER" id="PTHR46244:SF3">
    <property type="entry name" value="PHOSPHOENOLPYRUVATE-PROTEIN PHOSPHOTRANSFERASE"/>
    <property type="match status" value="1"/>
</dbReference>
<dbReference type="PROSITE" id="PS00370">
    <property type="entry name" value="PEP_ENZYMES_PHOS_SITE"/>
    <property type="match status" value="1"/>
</dbReference>
<feature type="coiled-coil region" evidence="18">
    <location>
        <begin position="34"/>
        <end position="61"/>
    </location>
</feature>
<dbReference type="PANTHER" id="PTHR46244">
    <property type="entry name" value="PHOSPHOENOLPYRUVATE-PROTEIN PHOSPHOTRANSFERASE"/>
    <property type="match status" value="1"/>
</dbReference>
<evidence type="ECO:0000313" key="23">
    <source>
        <dbReference type="Proteomes" id="UP000707477"/>
    </source>
</evidence>
<dbReference type="Pfam" id="PF00391">
    <property type="entry name" value="PEP-utilizers"/>
    <property type="match status" value="1"/>
</dbReference>
<dbReference type="SUPFAM" id="SSF51621">
    <property type="entry name" value="Phosphoenolpyruvate/pyruvate domain"/>
    <property type="match status" value="1"/>
</dbReference>
<dbReference type="PRINTS" id="PR01736">
    <property type="entry name" value="PHPHTRNFRASE"/>
</dbReference>
<organism evidence="22 23">
    <name type="scientific">Levilactobacillus tujiorum</name>
    <dbReference type="NCBI Taxonomy" id="2912243"/>
    <lineage>
        <taxon>Bacteria</taxon>
        <taxon>Bacillati</taxon>
        <taxon>Bacillota</taxon>
        <taxon>Bacilli</taxon>
        <taxon>Lactobacillales</taxon>
        <taxon>Lactobacillaceae</taxon>
        <taxon>Levilactobacillus</taxon>
    </lineage>
</organism>
<evidence type="ECO:0000256" key="15">
    <source>
        <dbReference type="ARBA" id="ARBA00022842"/>
    </source>
</evidence>
<dbReference type="InterPro" id="IPR024692">
    <property type="entry name" value="PTS_EI"/>
</dbReference>
<evidence type="ECO:0000259" key="19">
    <source>
        <dbReference type="Pfam" id="PF00391"/>
    </source>
</evidence>
<keyword evidence="14 17" id="KW-0418">Kinase</keyword>
<keyword evidence="11 17" id="KW-0808">Transferase</keyword>
<keyword evidence="12 17" id="KW-0598">Phosphotransferase system</keyword>
<dbReference type="InterPro" id="IPR050499">
    <property type="entry name" value="PEP-utilizing_PTS_enzyme"/>
</dbReference>
<evidence type="ECO:0000256" key="5">
    <source>
        <dbReference type="ARBA" id="ARBA00007837"/>
    </source>
</evidence>
<accession>A0ABX1L4W9</accession>
<dbReference type="InterPro" id="IPR036618">
    <property type="entry name" value="PtsI_HPr-bd_sf"/>
</dbReference>
<dbReference type="Gene3D" id="1.10.274.10">
    <property type="entry name" value="PtsI, HPr-binding domain"/>
    <property type="match status" value="1"/>
</dbReference>
<protein>
    <recommendedName>
        <fullName evidence="7 17">Phosphoenolpyruvate-protein phosphotransferase</fullName>
        <ecNumber evidence="6 17">2.7.3.9</ecNumber>
    </recommendedName>
    <alternativeName>
        <fullName evidence="16 17">Phosphotransferase system, enzyme I</fullName>
    </alternativeName>
</protein>
<evidence type="ECO:0000256" key="16">
    <source>
        <dbReference type="ARBA" id="ARBA00033235"/>
    </source>
</evidence>
<dbReference type="InterPro" id="IPR008279">
    <property type="entry name" value="PEP-util_enz_mobile_dom"/>
</dbReference>
<keyword evidence="15 17" id="KW-0460">Magnesium</keyword>
<evidence type="ECO:0000256" key="7">
    <source>
        <dbReference type="ARBA" id="ARBA00016544"/>
    </source>
</evidence>
<evidence type="ECO:0000256" key="8">
    <source>
        <dbReference type="ARBA" id="ARBA00022448"/>
    </source>
</evidence>
<dbReference type="GO" id="GO:0008965">
    <property type="term" value="F:phosphoenolpyruvate-protein phosphotransferase activity"/>
    <property type="evidence" value="ECO:0007669"/>
    <property type="project" value="UniProtKB-EC"/>
</dbReference>
<evidence type="ECO:0000256" key="6">
    <source>
        <dbReference type="ARBA" id="ARBA00012232"/>
    </source>
</evidence>
<dbReference type="InterPro" id="IPR000121">
    <property type="entry name" value="PEP_util_C"/>
</dbReference>
<keyword evidence="10 17" id="KW-0762">Sugar transport</keyword>
<evidence type="ECO:0000259" key="20">
    <source>
        <dbReference type="Pfam" id="PF02896"/>
    </source>
</evidence>
<keyword evidence="18" id="KW-0175">Coiled coil</keyword>
<dbReference type="Pfam" id="PF02896">
    <property type="entry name" value="PEP-utilizers_C"/>
    <property type="match status" value="1"/>
</dbReference>
<proteinExistence type="inferred from homology"/>
<evidence type="ECO:0000256" key="9">
    <source>
        <dbReference type="ARBA" id="ARBA00022490"/>
    </source>
</evidence>
<evidence type="ECO:0000256" key="2">
    <source>
        <dbReference type="ARBA" id="ARBA00001946"/>
    </source>
</evidence>
<feature type="domain" description="PEP-utilising enzyme mobile" evidence="19">
    <location>
        <begin position="154"/>
        <end position="227"/>
    </location>
</feature>
<keyword evidence="8 17" id="KW-0813">Transport</keyword>
<comment type="subcellular location">
    <subcellularLocation>
        <location evidence="4 17">Cytoplasm</location>
    </subcellularLocation>
</comment>
<comment type="function">
    <text evidence="3 17">General (non sugar-specific) component of the phosphoenolpyruvate-dependent sugar phosphotransferase system (sugar PTS). This major carbohydrate active-transport system catalyzes the phosphorylation of incoming sugar substrates concomitantly with their translocation across the cell membrane. Enzyme I transfers the phosphoryl group from phosphoenolpyruvate (PEP) to the phosphoryl carrier protein (HPr).</text>
</comment>
<gene>
    <name evidence="22" type="primary">ptsP</name>
    <name evidence="22" type="ORF">HEQ44_01875</name>
</gene>
<comment type="caution">
    <text evidence="22">The sequence shown here is derived from an EMBL/GenBank/DDBJ whole genome shotgun (WGS) entry which is preliminary data.</text>
</comment>
<dbReference type="InterPro" id="IPR008731">
    <property type="entry name" value="PTS_EIN"/>
</dbReference>
<dbReference type="InterPro" id="IPR023151">
    <property type="entry name" value="PEP_util_CS"/>
</dbReference>
<evidence type="ECO:0000256" key="18">
    <source>
        <dbReference type="SAM" id="Coils"/>
    </source>
</evidence>
<sequence>MSSKIMGIAASDGIGIAKAYRLVMPDLSFERKQIADVDSEIDRFKQSLHAAKQDLEIIRKAAIANLGQDEAAIFDAHITILSDPEMVGQVEGNIRQKKVNAEAALKKVTDHFIAIFEGMTDNPYMKERAADVRDVTKRVLSHLLGKTLPNPALIKEPVIVVARDLTPSDTAQMNKKYVKGFLTDLGGRTSHSAIMSRTLEIPAVVGTDNATQSIKDGTVVVVNGLKGFAVVSPDTHEVSEFRKQAQQFQQEKAEWQKLKNAQSVSKDGKSVKIAANIGTPNDVKAVTDAGAEAVGLFRTEFLYMNSDKLPSEDDQFMDYKQVLEAMKGAPVVIRTMDIGGDKHLPYLKLPEEMNPFLGYRAIRISLDRQNIFRTQLRALIRASKYGELRIMFPMIATVDEFIAAKNIFLEEKAKLVKAGVAVAKEIKLGMMVEVPATAVFADQFAKQVDFFSIGTNDLIQYTFAADRGNEHVAYLYQPYNPALLRLIKHVIDAAHKEGKIAAMCGEMAGDQIAVPLLLGMGLDEYSMSATSVLRVRHQMKQLDSNKWAQVAMQAVQNCQTNQEVKDLVEGQLKDSVE</sequence>
<evidence type="ECO:0000256" key="17">
    <source>
        <dbReference type="PIRNR" id="PIRNR000732"/>
    </source>
</evidence>
<feature type="domain" description="PEP-utilising enzyme C-terminal" evidence="20">
    <location>
        <begin position="252"/>
        <end position="543"/>
    </location>
</feature>